<proteinExistence type="predicted"/>
<accession>A0ABU2ZIQ2</accession>
<comment type="caution">
    <text evidence="1">The sequence shown here is derived from an EMBL/GenBank/DDBJ whole genome shotgun (WGS) entry which is preliminary data.</text>
</comment>
<dbReference type="Proteomes" id="UP001259803">
    <property type="component" value="Unassembled WGS sequence"/>
</dbReference>
<gene>
    <name evidence="1" type="ORF">RM533_09860</name>
</gene>
<organism evidence="1 2">
    <name type="scientific">Croceicoccus esteveae</name>
    <dbReference type="NCBI Taxonomy" id="3075597"/>
    <lineage>
        <taxon>Bacteria</taxon>
        <taxon>Pseudomonadati</taxon>
        <taxon>Pseudomonadota</taxon>
        <taxon>Alphaproteobacteria</taxon>
        <taxon>Sphingomonadales</taxon>
        <taxon>Erythrobacteraceae</taxon>
        <taxon>Croceicoccus</taxon>
    </lineage>
</organism>
<sequence length="56" mass="5889">MASLTGGEVEFAAICMLSGMNKERQREIVPQDGTRVMSSSWSISIAVHGSEASSGT</sequence>
<evidence type="ECO:0000313" key="1">
    <source>
        <dbReference type="EMBL" id="MDT0576492.1"/>
    </source>
</evidence>
<protein>
    <submittedName>
        <fullName evidence="1">Uncharacterized protein</fullName>
    </submittedName>
</protein>
<dbReference type="RefSeq" id="WP_311341072.1">
    <property type="nucleotide sequence ID" value="NZ_JAVRHS010000008.1"/>
</dbReference>
<keyword evidence="2" id="KW-1185">Reference proteome</keyword>
<dbReference type="EMBL" id="JAVRHS010000008">
    <property type="protein sequence ID" value="MDT0576492.1"/>
    <property type="molecule type" value="Genomic_DNA"/>
</dbReference>
<reference evidence="1 2" key="1">
    <citation type="submission" date="2023-09" db="EMBL/GenBank/DDBJ databases">
        <authorList>
            <person name="Rey-Velasco X."/>
        </authorList>
    </citation>
    <scope>NUCLEOTIDE SEQUENCE [LARGE SCALE GENOMIC DNA]</scope>
    <source>
        <strain evidence="1 2">F390</strain>
    </source>
</reference>
<evidence type="ECO:0000313" key="2">
    <source>
        <dbReference type="Proteomes" id="UP001259803"/>
    </source>
</evidence>
<name>A0ABU2ZIQ2_9SPHN</name>